<accession>A0ABP3E184</accession>
<dbReference type="EMBL" id="BAAAFO010000002">
    <property type="protein sequence ID" value="GAA0247998.1"/>
    <property type="molecule type" value="Genomic_DNA"/>
</dbReference>
<comment type="caution">
    <text evidence="2">The sequence shown here is derived from an EMBL/GenBank/DDBJ whole genome shotgun (WGS) entry which is preliminary data.</text>
</comment>
<dbReference type="InterPro" id="IPR002818">
    <property type="entry name" value="DJ-1/PfpI"/>
</dbReference>
<proteinExistence type="predicted"/>
<keyword evidence="3" id="KW-1185">Reference proteome</keyword>
<keyword evidence="2" id="KW-0315">Glutamine amidotransferase</keyword>
<dbReference type="PANTHER" id="PTHR43130:SF3">
    <property type="entry name" value="HTH-TYPE TRANSCRIPTIONAL REGULATOR RV1931C"/>
    <property type="match status" value="1"/>
</dbReference>
<dbReference type="InterPro" id="IPR052158">
    <property type="entry name" value="INH-QAR"/>
</dbReference>
<gene>
    <name evidence="2" type="ORF">GCM10009126_11870</name>
</gene>
<evidence type="ECO:0000313" key="2">
    <source>
        <dbReference type="EMBL" id="GAA0247998.1"/>
    </source>
</evidence>
<protein>
    <submittedName>
        <fullName evidence="2">Type 1 glutamine amidotransferase family protein</fullName>
    </submittedName>
</protein>
<dbReference type="Proteomes" id="UP001500657">
    <property type="component" value="Unassembled WGS sequence"/>
</dbReference>
<organism evidence="2 3">
    <name type="scientific">Rhodanobacter caeni</name>
    <dbReference type="NCBI Taxonomy" id="657654"/>
    <lineage>
        <taxon>Bacteria</taxon>
        <taxon>Pseudomonadati</taxon>
        <taxon>Pseudomonadota</taxon>
        <taxon>Gammaproteobacteria</taxon>
        <taxon>Lysobacterales</taxon>
        <taxon>Rhodanobacteraceae</taxon>
        <taxon>Rhodanobacter</taxon>
    </lineage>
</organism>
<dbReference type="PANTHER" id="PTHR43130">
    <property type="entry name" value="ARAC-FAMILY TRANSCRIPTIONAL REGULATOR"/>
    <property type="match status" value="1"/>
</dbReference>
<sequence>MPSAPADTTLAVAAAHAATPAEEGKDMRDTVYFLVFEGFADWQAALALCEIRRPGDWRVQAVGFSPAAVMSMGGLTVSPDLTLAQIDTQHAALLVVPGGHLWQRGDGAEAVAWIGRVHEGGAPVAAIDSGVLALARAGLLDHCRHTGNWPGHIDAHVPAYAGAAQYDAGVLAVSDGGVITASHLGSVEFAREVIRTLDLYSASDRELWYRLFKHAQMPPWCVGDAAAAA</sequence>
<name>A0ABP3E184_9GAMM</name>
<evidence type="ECO:0000313" key="3">
    <source>
        <dbReference type="Proteomes" id="UP001500657"/>
    </source>
</evidence>
<dbReference type="Pfam" id="PF01965">
    <property type="entry name" value="DJ-1_PfpI"/>
    <property type="match status" value="1"/>
</dbReference>
<evidence type="ECO:0000259" key="1">
    <source>
        <dbReference type="Pfam" id="PF01965"/>
    </source>
</evidence>
<feature type="domain" description="DJ-1/PfpI" evidence="1">
    <location>
        <begin position="30"/>
        <end position="195"/>
    </location>
</feature>
<dbReference type="SUPFAM" id="SSF52317">
    <property type="entry name" value="Class I glutamine amidotransferase-like"/>
    <property type="match status" value="1"/>
</dbReference>
<dbReference type="Gene3D" id="3.40.50.880">
    <property type="match status" value="1"/>
</dbReference>
<reference evidence="3" key="1">
    <citation type="journal article" date="2019" name="Int. J. Syst. Evol. Microbiol.">
        <title>The Global Catalogue of Microorganisms (GCM) 10K type strain sequencing project: providing services to taxonomists for standard genome sequencing and annotation.</title>
        <authorList>
            <consortium name="The Broad Institute Genomics Platform"/>
            <consortium name="The Broad Institute Genome Sequencing Center for Infectious Disease"/>
            <person name="Wu L."/>
            <person name="Ma J."/>
        </authorList>
    </citation>
    <scope>NUCLEOTIDE SEQUENCE [LARGE SCALE GENOMIC DNA]</scope>
    <source>
        <strain evidence="3">JCM 16242</strain>
    </source>
</reference>
<dbReference type="InterPro" id="IPR029062">
    <property type="entry name" value="Class_I_gatase-like"/>
</dbReference>